<dbReference type="InterPro" id="IPR029063">
    <property type="entry name" value="SAM-dependent_MTases_sf"/>
</dbReference>
<feature type="domain" description="DNA methylase N-4/N-6" evidence="4">
    <location>
        <begin position="48"/>
        <end position="147"/>
    </location>
</feature>
<dbReference type="AlphaFoldDB" id="A0A3B1DYW2"/>
<keyword evidence="1" id="KW-0489">Methyltransferase</keyword>
<dbReference type="GO" id="GO:0005737">
    <property type="term" value="C:cytoplasm"/>
    <property type="evidence" value="ECO:0007669"/>
    <property type="project" value="TreeGrafter"/>
</dbReference>
<name>A0A3B1DYW2_9ZZZZ</name>
<evidence type="ECO:0000256" key="3">
    <source>
        <dbReference type="SAM" id="MobiDB-lite"/>
    </source>
</evidence>
<dbReference type="PRINTS" id="PR00508">
    <property type="entry name" value="S21N4MTFRASE"/>
</dbReference>
<sequence length="190" mass="21452">VWHYRFGQNTKGRFINSKVHALYFCRDPWKRVWNPEPILEVSDRRAIYGDPRTENKRDGMPAGMRLPMDVWYGQYWGRIQGNNKERRHGHDNQLPEVYLERVILACSDAGDVVLDPFIGSGTTAVVARDHGRHFVGTEFSKENLDGAFERCKTIGMIRKGATAGASTALYPNRRKSPPKGSGQGSLAFDG</sequence>
<dbReference type="PANTHER" id="PTHR13370">
    <property type="entry name" value="RNA METHYLASE-RELATED"/>
    <property type="match status" value="1"/>
</dbReference>
<reference evidence="5" key="1">
    <citation type="submission" date="2018-06" db="EMBL/GenBank/DDBJ databases">
        <authorList>
            <person name="Zhirakovskaya E."/>
        </authorList>
    </citation>
    <scope>NUCLEOTIDE SEQUENCE</scope>
</reference>
<dbReference type="GO" id="GO:0032259">
    <property type="term" value="P:methylation"/>
    <property type="evidence" value="ECO:0007669"/>
    <property type="project" value="UniProtKB-KW"/>
</dbReference>
<gene>
    <name evidence="5" type="ORF">MNBD_PLANCTO03-73</name>
</gene>
<dbReference type="GO" id="GO:0003677">
    <property type="term" value="F:DNA binding"/>
    <property type="evidence" value="ECO:0007669"/>
    <property type="project" value="InterPro"/>
</dbReference>
<protein>
    <recommendedName>
        <fullName evidence="4">DNA methylase N-4/N-6 domain-containing protein</fullName>
    </recommendedName>
</protein>
<evidence type="ECO:0000259" key="4">
    <source>
        <dbReference type="Pfam" id="PF01555"/>
    </source>
</evidence>
<evidence type="ECO:0000256" key="2">
    <source>
        <dbReference type="ARBA" id="ARBA00022679"/>
    </source>
</evidence>
<dbReference type="Pfam" id="PF01555">
    <property type="entry name" value="N6_N4_Mtase"/>
    <property type="match status" value="1"/>
</dbReference>
<dbReference type="EMBL" id="UOGK01000690">
    <property type="protein sequence ID" value="VAX42433.1"/>
    <property type="molecule type" value="Genomic_DNA"/>
</dbReference>
<feature type="region of interest" description="Disordered" evidence="3">
    <location>
        <begin position="168"/>
        <end position="190"/>
    </location>
</feature>
<evidence type="ECO:0000256" key="1">
    <source>
        <dbReference type="ARBA" id="ARBA00022603"/>
    </source>
</evidence>
<dbReference type="GO" id="GO:0008170">
    <property type="term" value="F:N-methyltransferase activity"/>
    <property type="evidence" value="ECO:0007669"/>
    <property type="project" value="InterPro"/>
</dbReference>
<evidence type="ECO:0000313" key="5">
    <source>
        <dbReference type="EMBL" id="VAX42433.1"/>
    </source>
</evidence>
<dbReference type="SUPFAM" id="SSF53335">
    <property type="entry name" value="S-adenosyl-L-methionine-dependent methyltransferases"/>
    <property type="match status" value="1"/>
</dbReference>
<proteinExistence type="predicted"/>
<dbReference type="GO" id="GO:0009007">
    <property type="term" value="F:site-specific DNA-methyltransferase (adenine-specific) activity"/>
    <property type="evidence" value="ECO:0007669"/>
    <property type="project" value="TreeGrafter"/>
</dbReference>
<organism evidence="5">
    <name type="scientific">hydrothermal vent metagenome</name>
    <dbReference type="NCBI Taxonomy" id="652676"/>
    <lineage>
        <taxon>unclassified sequences</taxon>
        <taxon>metagenomes</taxon>
        <taxon>ecological metagenomes</taxon>
    </lineage>
</organism>
<dbReference type="InterPro" id="IPR001091">
    <property type="entry name" value="RM_Methyltransferase"/>
</dbReference>
<dbReference type="Gene3D" id="3.40.50.150">
    <property type="entry name" value="Vaccinia Virus protein VP39"/>
    <property type="match status" value="1"/>
</dbReference>
<feature type="non-terminal residue" evidence="5">
    <location>
        <position position="1"/>
    </location>
</feature>
<keyword evidence="2" id="KW-0808">Transferase</keyword>
<accession>A0A3B1DYW2</accession>
<dbReference type="InterPro" id="IPR002941">
    <property type="entry name" value="DNA_methylase_N4/N6"/>
</dbReference>
<dbReference type="PANTHER" id="PTHR13370:SF3">
    <property type="entry name" value="TRNA (GUANINE(10)-N2)-METHYLTRANSFERASE HOMOLOG"/>
    <property type="match status" value="1"/>
</dbReference>